<evidence type="ECO:0000256" key="1">
    <source>
        <dbReference type="ARBA" id="ARBA00022723"/>
    </source>
</evidence>
<evidence type="ECO:0000259" key="3">
    <source>
        <dbReference type="PROSITE" id="PS50081"/>
    </source>
</evidence>
<proteinExistence type="predicted"/>
<protein>
    <submittedName>
        <fullName evidence="4">Ras association domain-containing protein 1</fullName>
    </submittedName>
</protein>
<dbReference type="EMBL" id="BLXT01002074">
    <property type="protein sequence ID" value="GFN90948.1"/>
    <property type="molecule type" value="Genomic_DNA"/>
</dbReference>
<evidence type="ECO:0000313" key="4">
    <source>
        <dbReference type="EMBL" id="GFN90948.1"/>
    </source>
</evidence>
<reference evidence="4 5" key="1">
    <citation type="journal article" date="2021" name="Elife">
        <title>Chloroplast acquisition without the gene transfer in kleptoplastic sea slugs, Plakobranchus ocellatus.</title>
        <authorList>
            <person name="Maeda T."/>
            <person name="Takahashi S."/>
            <person name="Yoshida T."/>
            <person name="Shimamura S."/>
            <person name="Takaki Y."/>
            <person name="Nagai Y."/>
            <person name="Toyoda A."/>
            <person name="Suzuki Y."/>
            <person name="Arimoto A."/>
            <person name="Ishii H."/>
            <person name="Satoh N."/>
            <person name="Nishiyama T."/>
            <person name="Hasebe M."/>
            <person name="Maruyama T."/>
            <person name="Minagawa J."/>
            <person name="Obokata J."/>
            <person name="Shigenobu S."/>
        </authorList>
    </citation>
    <scope>NUCLEOTIDE SEQUENCE [LARGE SCALE GENOMIC DNA]</scope>
</reference>
<dbReference type="InterPro" id="IPR046349">
    <property type="entry name" value="C1-like_sf"/>
</dbReference>
<keyword evidence="1" id="KW-0479">Metal-binding</keyword>
<organism evidence="4 5">
    <name type="scientific">Plakobranchus ocellatus</name>
    <dbReference type="NCBI Taxonomy" id="259542"/>
    <lineage>
        <taxon>Eukaryota</taxon>
        <taxon>Metazoa</taxon>
        <taxon>Spiralia</taxon>
        <taxon>Lophotrochozoa</taxon>
        <taxon>Mollusca</taxon>
        <taxon>Gastropoda</taxon>
        <taxon>Heterobranchia</taxon>
        <taxon>Euthyneura</taxon>
        <taxon>Panpulmonata</taxon>
        <taxon>Sacoglossa</taxon>
        <taxon>Placobranchoidea</taxon>
        <taxon>Plakobranchidae</taxon>
        <taxon>Plakobranchus</taxon>
    </lineage>
</organism>
<comment type="caution">
    <text evidence="4">The sequence shown here is derived from an EMBL/GenBank/DDBJ whole genome shotgun (WGS) entry which is preliminary data.</text>
</comment>
<dbReference type="SUPFAM" id="SSF57889">
    <property type="entry name" value="Cysteine-rich domain"/>
    <property type="match status" value="1"/>
</dbReference>
<name>A0AAV3Z951_9GAST</name>
<dbReference type="Gene3D" id="3.30.60.20">
    <property type="match status" value="1"/>
</dbReference>
<dbReference type="Pfam" id="PF00130">
    <property type="entry name" value="C1_1"/>
    <property type="match status" value="1"/>
</dbReference>
<evidence type="ECO:0000256" key="2">
    <source>
        <dbReference type="ARBA" id="ARBA00022833"/>
    </source>
</evidence>
<accession>A0AAV3Z951</accession>
<keyword evidence="2" id="KW-0862">Zinc</keyword>
<gene>
    <name evidence="4" type="ORF">PoB_001745400</name>
</gene>
<feature type="domain" description="Phorbol-ester/DAG-type" evidence="3">
    <location>
        <begin position="97"/>
        <end position="132"/>
    </location>
</feature>
<sequence>MASDYFQDLYFHHISQAIMATANSVAGAASCGGSSDGGDSIFDVMRRKWGKVQDVLQGMAAPLKRRSLLFDELPEHVWPSAAPEVIEMSALVQRGEGHTFVACQLSNPTWCDYCGDFIWGLYKQCMRCQSEY</sequence>
<dbReference type="GO" id="GO:0046872">
    <property type="term" value="F:metal ion binding"/>
    <property type="evidence" value="ECO:0007669"/>
    <property type="project" value="UniProtKB-KW"/>
</dbReference>
<dbReference type="PROSITE" id="PS50081">
    <property type="entry name" value="ZF_DAG_PE_2"/>
    <property type="match status" value="1"/>
</dbReference>
<dbReference type="Proteomes" id="UP000735302">
    <property type="component" value="Unassembled WGS sequence"/>
</dbReference>
<dbReference type="InterPro" id="IPR002219">
    <property type="entry name" value="PKC_DAG/PE"/>
</dbReference>
<evidence type="ECO:0000313" key="5">
    <source>
        <dbReference type="Proteomes" id="UP000735302"/>
    </source>
</evidence>
<dbReference type="AlphaFoldDB" id="A0AAV3Z951"/>
<keyword evidence="5" id="KW-1185">Reference proteome</keyword>